<organism evidence="1 2">
    <name type="scientific">Parasponia andersonii</name>
    <name type="common">Sponia andersonii</name>
    <dbReference type="NCBI Taxonomy" id="3476"/>
    <lineage>
        <taxon>Eukaryota</taxon>
        <taxon>Viridiplantae</taxon>
        <taxon>Streptophyta</taxon>
        <taxon>Embryophyta</taxon>
        <taxon>Tracheophyta</taxon>
        <taxon>Spermatophyta</taxon>
        <taxon>Magnoliopsida</taxon>
        <taxon>eudicotyledons</taxon>
        <taxon>Gunneridae</taxon>
        <taxon>Pentapetalae</taxon>
        <taxon>rosids</taxon>
        <taxon>fabids</taxon>
        <taxon>Rosales</taxon>
        <taxon>Cannabaceae</taxon>
        <taxon>Parasponia</taxon>
    </lineage>
</organism>
<evidence type="ECO:0000313" key="2">
    <source>
        <dbReference type="Proteomes" id="UP000237105"/>
    </source>
</evidence>
<dbReference type="EMBL" id="JXTB01000186">
    <property type="protein sequence ID" value="PON55152.1"/>
    <property type="molecule type" value="Genomic_DNA"/>
</dbReference>
<accession>A0A2P5C278</accession>
<dbReference type="AlphaFoldDB" id="A0A2P5C278"/>
<keyword evidence="2" id="KW-1185">Reference proteome</keyword>
<dbReference type="Proteomes" id="UP000237105">
    <property type="component" value="Unassembled WGS sequence"/>
</dbReference>
<name>A0A2P5C278_PARAD</name>
<protein>
    <submittedName>
        <fullName evidence="1">Uncharacterized protein</fullName>
    </submittedName>
</protein>
<proteinExistence type="predicted"/>
<sequence>MHLLNDPSFDYERIKLEQHTVPMLLEGFKHCLQGHGSLRETRVTLQGHYDTPHLEPHSKGLPISMHTTQRLEPLHTENDIGTGKLQGQKVSQNIEIGQRENYRIANFGALDSDGLHKDAITSSGLLGNAQMLNQLH</sequence>
<gene>
    <name evidence="1" type="ORF">PanWU01x14_190800</name>
</gene>
<comment type="caution">
    <text evidence="1">The sequence shown here is derived from an EMBL/GenBank/DDBJ whole genome shotgun (WGS) entry which is preliminary data.</text>
</comment>
<evidence type="ECO:0000313" key="1">
    <source>
        <dbReference type="EMBL" id="PON55152.1"/>
    </source>
</evidence>
<reference evidence="2" key="1">
    <citation type="submission" date="2016-06" db="EMBL/GenBank/DDBJ databases">
        <title>Parallel loss of symbiosis genes in relatives of nitrogen-fixing non-legume Parasponia.</title>
        <authorList>
            <person name="Van Velzen R."/>
            <person name="Holmer R."/>
            <person name="Bu F."/>
            <person name="Rutten L."/>
            <person name="Van Zeijl A."/>
            <person name="Liu W."/>
            <person name="Santuari L."/>
            <person name="Cao Q."/>
            <person name="Sharma T."/>
            <person name="Shen D."/>
            <person name="Roswanjaya Y."/>
            <person name="Wardhani T."/>
            <person name="Kalhor M.S."/>
            <person name="Jansen J."/>
            <person name="Van den Hoogen J."/>
            <person name="Gungor B."/>
            <person name="Hartog M."/>
            <person name="Hontelez J."/>
            <person name="Verver J."/>
            <person name="Yang W.-C."/>
            <person name="Schijlen E."/>
            <person name="Repin R."/>
            <person name="Schilthuizen M."/>
            <person name="Schranz E."/>
            <person name="Heidstra R."/>
            <person name="Miyata K."/>
            <person name="Fedorova E."/>
            <person name="Kohlen W."/>
            <person name="Bisseling T."/>
            <person name="Smit S."/>
            <person name="Geurts R."/>
        </authorList>
    </citation>
    <scope>NUCLEOTIDE SEQUENCE [LARGE SCALE GENOMIC DNA]</scope>
    <source>
        <strain evidence="2">cv. WU1-14</strain>
    </source>
</reference>